<dbReference type="OrthoDB" id="3056235at2759"/>
<dbReference type="Gene3D" id="2.60.40.3960">
    <property type="entry name" value="Velvet domain"/>
    <property type="match status" value="1"/>
</dbReference>
<name>A0A168IF90_MUCCL</name>
<evidence type="ECO:0000313" key="7">
    <source>
        <dbReference type="EMBL" id="OAC99898.1"/>
    </source>
</evidence>
<comment type="caution">
    <text evidence="7">The sequence shown here is derived from an EMBL/GenBank/DDBJ whole genome shotgun (WGS) entry which is preliminary data.</text>
</comment>
<dbReference type="PANTHER" id="PTHR33572:SF3">
    <property type="entry name" value="VELVET COMPLEX SUBUNIT B"/>
    <property type="match status" value="1"/>
</dbReference>
<keyword evidence="4" id="KW-0539">Nucleus</keyword>
<evidence type="ECO:0000313" key="8">
    <source>
        <dbReference type="Proteomes" id="UP000077051"/>
    </source>
</evidence>
<gene>
    <name evidence="7" type="ORF">MUCCIDRAFT_156923</name>
</gene>
<feature type="region of interest" description="Disordered" evidence="5">
    <location>
        <begin position="214"/>
        <end position="260"/>
    </location>
</feature>
<dbReference type="InterPro" id="IPR038491">
    <property type="entry name" value="Velvet_dom_sf"/>
</dbReference>
<reference evidence="7 8" key="1">
    <citation type="submission" date="2015-06" db="EMBL/GenBank/DDBJ databases">
        <title>Expansion of signal transduction pathways in fungi by whole-genome duplication.</title>
        <authorList>
            <consortium name="DOE Joint Genome Institute"/>
            <person name="Corrochano L.M."/>
            <person name="Kuo A."/>
            <person name="Marcet-Houben M."/>
            <person name="Polaino S."/>
            <person name="Salamov A."/>
            <person name="Villalobos J.M."/>
            <person name="Alvarez M.I."/>
            <person name="Avalos J."/>
            <person name="Benito E.P."/>
            <person name="Benoit I."/>
            <person name="Burger G."/>
            <person name="Camino L.P."/>
            <person name="Canovas D."/>
            <person name="Cerda-Olmedo E."/>
            <person name="Cheng J.-F."/>
            <person name="Dominguez A."/>
            <person name="Elias M."/>
            <person name="Eslava A.P."/>
            <person name="Glaser F."/>
            <person name="Grimwood J."/>
            <person name="Gutierrez G."/>
            <person name="Heitman J."/>
            <person name="Henrissat B."/>
            <person name="Iturriaga E.A."/>
            <person name="Lang B.F."/>
            <person name="Lavin J.L."/>
            <person name="Lee S."/>
            <person name="Li W."/>
            <person name="Lindquist E."/>
            <person name="Lopez-Garcia S."/>
            <person name="Luque E.M."/>
            <person name="Marcos A.T."/>
            <person name="Martin J."/>
            <person name="Mccluskey K."/>
            <person name="Medina H.R."/>
            <person name="Miralles-Duran A."/>
            <person name="Miyazaki A."/>
            <person name="Munoz-Torres E."/>
            <person name="Oguiza J.A."/>
            <person name="Ohm R."/>
            <person name="Olmedo M."/>
            <person name="Orejas M."/>
            <person name="Ortiz-Castellanos L."/>
            <person name="Pisabarro A.G."/>
            <person name="Rodriguez-Romero J."/>
            <person name="Ruiz-Herrera J."/>
            <person name="Ruiz-Vazquez R."/>
            <person name="Sanz C."/>
            <person name="Schackwitz W."/>
            <person name="Schmutz J."/>
            <person name="Shahriari M."/>
            <person name="Shelest E."/>
            <person name="Silva-Franco F."/>
            <person name="Soanes D."/>
            <person name="Syed K."/>
            <person name="Tagua V.G."/>
            <person name="Talbot N.J."/>
            <person name="Thon M."/>
            <person name="De Vries R.P."/>
            <person name="Wiebenga A."/>
            <person name="Yadav J.S."/>
            <person name="Braun E.L."/>
            <person name="Baker S."/>
            <person name="Garre V."/>
            <person name="Horwitz B."/>
            <person name="Torres-Martinez S."/>
            <person name="Idnurm A."/>
            <person name="Herrera-Estrella A."/>
            <person name="Gabaldon T."/>
            <person name="Grigoriev I.V."/>
        </authorList>
    </citation>
    <scope>NUCLEOTIDE SEQUENCE [LARGE SCALE GENOMIC DNA]</scope>
    <source>
        <strain evidence="7 8">CBS 277.49</strain>
    </source>
</reference>
<dbReference type="Proteomes" id="UP000077051">
    <property type="component" value="Unassembled WGS sequence"/>
</dbReference>
<comment type="subcellular location">
    <subcellularLocation>
        <location evidence="1">Nucleus</location>
    </subcellularLocation>
</comment>
<evidence type="ECO:0000256" key="5">
    <source>
        <dbReference type="SAM" id="MobiDB-lite"/>
    </source>
</evidence>
<organism evidence="7 8">
    <name type="scientific">Mucor lusitanicus CBS 277.49</name>
    <dbReference type="NCBI Taxonomy" id="747725"/>
    <lineage>
        <taxon>Eukaryota</taxon>
        <taxon>Fungi</taxon>
        <taxon>Fungi incertae sedis</taxon>
        <taxon>Mucoromycota</taxon>
        <taxon>Mucoromycotina</taxon>
        <taxon>Mucoromycetes</taxon>
        <taxon>Mucorales</taxon>
        <taxon>Mucorineae</taxon>
        <taxon>Mucoraceae</taxon>
        <taxon>Mucor</taxon>
    </lineage>
</organism>
<accession>A0A168IF90</accession>
<evidence type="ECO:0000256" key="3">
    <source>
        <dbReference type="ARBA" id="ARBA00023163"/>
    </source>
</evidence>
<proteinExistence type="predicted"/>
<dbReference type="PANTHER" id="PTHR33572">
    <property type="entry name" value="SPORE DEVELOPMENT REGULATOR VOSA"/>
    <property type="match status" value="1"/>
</dbReference>
<dbReference type="InterPro" id="IPR021740">
    <property type="entry name" value="Velvet"/>
</dbReference>
<dbReference type="EMBL" id="AMYB01000007">
    <property type="protein sequence ID" value="OAC99898.1"/>
    <property type="molecule type" value="Genomic_DNA"/>
</dbReference>
<evidence type="ECO:0000256" key="2">
    <source>
        <dbReference type="ARBA" id="ARBA00023015"/>
    </source>
</evidence>
<feature type="domain" description="Velvet" evidence="6">
    <location>
        <begin position="17"/>
        <end position="209"/>
    </location>
</feature>
<keyword evidence="2" id="KW-0805">Transcription regulation</keyword>
<evidence type="ECO:0000256" key="1">
    <source>
        <dbReference type="ARBA" id="ARBA00004123"/>
    </source>
</evidence>
<dbReference type="AlphaFoldDB" id="A0A168IF90"/>
<dbReference type="Pfam" id="PF11754">
    <property type="entry name" value="Velvet"/>
    <property type="match status" value="1"/>
</dbReference>
<keyword evidence="8" id="KW-1185">Reference proteome</keyword>
<evidence type="ECO:0000259" key="6">
    <source>
        <dbReference type="PROSITE" id="PS51821"/>
    </source>
</evidence>
<evidence type="ECO:0000256" key="4">
    <source>
        <dbReference type="ARBA" id="ARBA00023242"/>
    </source>
</evidence>
<dbReference type="InterPro" id="IPR037525">
    <property type="entry name" value="Velvet_dom"/>
</dbReference>
<dbReference type="VEuPathDB" id="FungiDB:MUCCIDRAFT_156923"/>
<protein>
    <recommendedName>
        <fullName evidence="6">Velvet domain-containing protein</fullName>
    </recommendedName>
</protein>
<dbReference type="PROSITE" id="PS51821">
    <property type="entry name" value="VELVET"/>
    <property type="match status" value="1"/>
</dbReference>
<keyword evidence="3" id="KW-0804">Transcription</keyword>
<sequence length="260" mass="29284">MNQSVDNIPPPLKLLRPSQLDISYALEVVQNPIRARCCGFGEKDRRPIDPPPILQLSSKDQNGNTIDLKPEDSILFLVQCELYNVGKTENRTLVYTPWSANSSNDKPEYVRNLIGSSVSNAYHLYNENNEPGTYFIFHDLSVRTEGTFVLKFVFANLAAGEPLTMSTRIQQEVFSTPFSVYPAKKFPGLTESTPLSKCFSKQGIKIPIRSDASSSLKRLPNTTSTSTTMFTRHQDEDQDEEPRPKSNFTRLPISDFLSPE</sequence>
<dbReference type="STRING" id="747725.A0A168IF90"/>
<dbReference type="GO" id="GO:0005634">
    <property type="term" value="C:nucleus"/>
    <property type="evidence" value="ECO:0007669"/>
    <property type="project" value="UniProtKB-SubCell"/>
</dbReference>